<dbReference type="EMBL" id="FOQH01000001">
    <property type="protein sequence ID" value="SFH68818.1"/>
    <property type="molecule type" value="Genomic_DNA"/>
</dbReference>
<protein>
    <recommendedName>
        <fullName evidence="1">N-acetyltransferase domain-containing protein</fullName>
    </recommendedName>
</protein>
<evidence type="ECO:0000313" key="3">
    <source>
        <dbReference type="Proteomes" id="UP000199377"/>
    </source>
</evidence>
<dbReference type="SUPFAM" id="SSF55729">
    <property type="entry name" value="Acyl-CoA N-acyltransferases (Nat)"/>
    <property type="match status" value="1"/>
</dbReference>
<evidence type="ECO:0000259" key="1">
    <source>
        <dbReference type="PROSITE" id="PS51186"/>
    </source>
</evidence>
<dbReference type="PANTHER" id="PTHR47237">
    <property type="entry name" value="SLL0310 PROTEIN"/>
    <property type="match status" value="1"/>
</dbReference>
<dbReference type="InterPro" id="IPR052729">
    <property type="entry name" value="Acyl/Acetyltrans_Enzymes"/>
</dbReference>
<dbReference type="Pfam" id="PF18014">
    <property type="entry name" value="Acetyltransf_18"/>
    <property type="match status" value="1"/>
</dbReference>
<dbReference type="RefSeq" id="WP_092857518.1">
    <property type="nucleotide sequence ID" value="NZ_FOQH01000001.1"/>
</dbReference>
<dbReference type="InterPro" id="IPR041496">
    <property type="entry name" value="YitH/HolE_GNAT"/>
</dbReference>
<sequence length="294" mass="30916">MPSSLYVPPPGLTIRPATREEFATAVDWAAAEGWNPGLDDLDAFFAADPRGFWMAWKDGAPVSCISVVRVSADFGFLGFYIARPEARGAGLGLAIWEAGMHYLGERTVGLDGVPAQQENYRKSGFEWVGRNVRFTGTPAALPPAPAGIEIRAAEPGDLPAILALDRACYGAPRDRFAAGWILPAPGVRRRSLVAIRDGGLAGVGTIRDCRAGFKIGPLFAPDPEAARGLFAALCALAPPGAAVSLDVPEANAPAVAMAEAAGLVPAFETARMYRGEAPDLPVGWTWGVTTFELG</sequence>
<dbReference type="Gene3D" id="3.40.630.90">
    <property type="match status" value="1"/>
</dbReference>
<dbReference type="AlphaFoldDB" id="A0A1I3C2I5"/>
<dbReference type="OrthoDB" id="20916at2"/>
<dbReference type="PROSITE" id="PS51186">
    <property type="entry name" value="GNAT"/>
    <property type="match status" value="2"/>
</dbReference>
<feature type="domain" description="N-acetyltransferase" evidence="1">
    <location>
        <begin position="12"/>
        <end position="144"/>
    </location>
</feature>
<gene>
    <name evidence="2" type="ORF">SAMN05216258_101530</name>
</gene>
<evidence type="ECO:0000313" key="2">
    <source>
        <dbReference type="EMBL" id="SFH68818.1"/>
    </source>
</evidence>
<accession>A0A1I3C2I5</accession>
<dbReference type="CDD" id="cd04301">
    <property type="entry name" value="NAT_SF"/>
    <property type="match status" value="1"/>
</dbReference>
<dbReference type="Gene3D" id="3.40.630.30">
    <property type="match status" value="1"/>
</dbReference>
<keyword evidence="3" id="KW-1185">Reference proteome</keyword>
<dbReference type="InterPro" id="IPR016181">
    <property type="entry name" value="Acyl_CoA_acyltransferase"/>
</dbReference>
<dbReference type="Pfam" id="PF00583">
    <property type="entry name" value="Acetyltransf_1"/>
    <property type="match status" value="1"/>
</dbReference>
<dbReference type="STRING" id="1114924.SAMN05216258_101530"/>
<feature type="domain" description="N-acetyltransferase" evidence="1">
    <location>
        <begin position="148"/>
        <end position="287"/>
    </location>
</feature>
<dbReference type="Proteomes" id="UP000199377">
    <property type="component" value="Unassembled WGS sequence"/>
</dbReference>
<reference evidence="2 3" key="1">
    <citation type="submission" date="2016-10" db="EMBL/GenBank/DDBJ databases">
        <authorList>
            <person name="de Groot N.N."/>
        </authorList>
    </citation>
    <scope>NUCLEOTIDE SEQUENCE [LARGE SCALE GENOMIC DNA]</scope>
    <source>
        <strain evidence="2 3">CGMCC 1.11030</strain>
    </source>
</reference>
<dbReference type="InterPro" id="IPR000182">
    <property type="entry name" value="GNAT_dom"/>
</dbReference>
<dbReference type="GO" id="GO:0016747">
    <property type="term" value="F:acyltransferase activity, transferring groups other than amino-acyl groups"/>
    <property type="evidence" value="ECO:0007669"/>
    <property type="project" value="InterPro"/>
</dbReference>
<organism evidence="2 3">
    <name type="scientific">Albimonas pacifica</name>
    <dbReference type="NCBI Taxonomy" id="1114924"/>
    <lineage>
        <taxon>Bacteria</taxon>
        <taxon>Pseudomonadati</taxon>
        <taxon>Pseudomonadota</taxon>
        <taxon>Alphaproteobacteria</taxon>
        <taxon>Rhodobacterales</taxon>
        <taxon>Paracoccaceae</taxon>
        <taxon>Albimonas</taxon>
    </lineage>
</organism>
<proteinExistence type="predicted"/>
<dbReference type="PANTHER" id="PTHR47237:SF1">
    <property type="entry name" value="SLL0310 PROTEIN"/>
    <property type="match status" value="1"/>
</dbReference>
<name>A0A1I3C2I5_9RHOB</name>